<organism evidence="2 3">
    <name type="scientific">Thermothelomyces thermophilus (strain ATCC 42464 / BCRC 31852 / DSM 1799)</name>
    <name type="common">Sporotrichum thermophile</name>
    <dbReference type="NCBI Taxonomy" id="573729"/>
    <lineage>
        <taxon>Eukaryota</taxon>
        <taxon>Fungi</taxon>
        <taxon>Dikarya</taxon>
        <taxon>Ascomycota</taxon>
        <taxon>Pezizomycotina</taxon>
        <taxon>Sordariomycetes</taxon>
        <taxon>Sordariomycetidae</taxon>
        <taxon>Sordariales</taxon>
        <taxon>Chaetomiaceae</taxon>
        <taxon>Thermothelomyces</taxon>
    </lineage>
</organism>
<accession>G2QFU9</accession>
<proteinExistence type="predicted"/>
<sequence>MSSESSTPNCTPQPPMVVHNLYIPDPSADEIDLSTNQPWMVATVINDDDLMFGGKPLCAWYEEDRRRFGCATVDEEETRGRPRERARADAHYERSQKQPQHHHHQARQQHPQHPLQAQPQHQHHHQQQRQHHLHRSGDRSPDVKEE</sequence>
<feature type="region of interest" description="Disordered" evidence="1">
    <location>
        <begin position="70"/>
        <end position="146"/>
    </location>
</feature>
<protein>
    <submittedName>
        <fullName evidence="2">Uncharacterized protein</fullName>
    </submittedName>
</protein>
<dbReference type="InParanoid" id="G2QFU9"/>
<dbReference type="STRING" id="573729.G2QFU9"/>
<feature type="compositionally biased region" description="Basic and acidic residues" evidence="1">
    <location>
        <begin position="78"/>
        <end position="96"/>
    </location>
</feature>
<feature type="compositionally biased region" description="Low complexity" evidence="1">
    <location>
        <begin position="108"/>
        <end position="120"/>
    </location>
</feature>
<dbReference type="Proteomes" id="UP000007322">
    <property type="component" value="Chromosome 4"/>
</dbReference>
<keyword evidence="3" id="KW-1185">Reference proteome</keyword>
<dbReference type="HOGENOM" id="CLU_134174_0_0_1"/>
<dbReference type="OrthoDB" id="3519400at2759"/>
<reference evidence="2 3" key="1">
    <citation type="journal article" date="2011" name="Nat. Biotechnol.">
        <title>Comparative genomic analysis of the thermophilic biomass-degrading fungi Myceliophthora thermophila and Thielavia terrestris.</title>
        <authorList>
            <person name="Berka R.M."/>
            <person name="Grigoriev I.V."/>
            <person name="Otillar R."/>
            <person name="Salamov A."/>
            <person name="Grimwood J."/>
            <person name="Reid I."/>
            <person name="Ishmael N."/>
            <person name="John T."/>
            <person name="Darmond C."/>
            <person name="Moisan M.-C."/>
            <person name="Henrissat B."/>
            <person name="Coutinho P.M."/>
            <person name="Lombard V."/>
            <person name="Natvig D.O."/>
            <person name="Lindquist E."/>
            <person name="Schmutz J."/>
            <person name="Lucas S."/>
            <person name="Harris P."/>
            <person name="Powlowski J."/>
            <person name="Bellemare A."/>
            <person name="Taylor D."/>
            <person name="Butler G."/>
            <person name="de Vries R.P."/>
            <person name="Allijn I.E."/>
            <person name="van den Brink J."/>
            <person name="Ushinsky S."/>
            <person name="Storms R."/>
            <person name="Powell A.J."/>
            <person name="Paulsen I.T."/>
            <person name="Elbourne L.D.H."/>
            <person name="Baker S.E."/>
            <person name="Magnuson J."/>
            <person name="LaBoissiere S."/>
            <person name="Clutterbuck A.J."/>
            <person name="Martinez D."/>
            <person name="Wogulis M."/>
            <person name="de Leon A.L."/>
            <person name="Rey M.W."/>
            <person name="Tsang A."/>
        </authorList>
    </citation>
    <scope>NUCLEOTIDE SEQUENCE [LARGE SCALE GENOMIC DNA]</scope>
    <source>
        <strain evidence="3">ATCC 42464 / BCRC 31852 / DSM 1799</strain>
    </source>
</reference>
<dbReference type="eggNOG" id="ENOG502T47R">
    <property type="taxonomic scope" value="Eukaryota"/>
</dbReference>
<evidence type="ECO:0000256" key="1">
    <source>
        <dbReference type="SAM" id="MobiDB-lite"/>
    </source>
</evidence>
<dbReference type="KEGG" id="mtm:MYCTH_2315428"/>
<feature type="compositionally biased region" description="Basic and acidic residues" evidence="1">
    <location>
        <begin position="135"/>
        <end position="146"/>
    </location>
</feature>
<dbReference type="RefSeq" id="XP_003663712.1">
    <property type="nucleotide sequence ID" value="XM_003663664.1"/>
</dbReference>
<evidence type="ECO:0000313" key="2">
    <source>
        <dbReference type="EMBL" id="AEO58467.1"/>
    </source>
</evidence>
<dbReference type="EMBL" id="CP003005">
    <property type="protein sequence ID" value="AEO58467.1"/>
    <property type="molecule type" value="Genomic_DNA"/>
</dbReference>
<feature type="compositionally biased region" description="Basic residues" evidence="1">
    <location>
        <begin position="121"/>
        <end position="134"/>
    </location>
</feature>
<gene>
    <name evidence="2" type="ORF">MYCTH_2315428</name>
</gene>
<dbReference type="VEuPathDB" id="FungiDB:MYCTH_2315428"/>
<dbReference type="GeneID" id="11510002"/>
<dbReference type="AlphaFoldDB" id="G2QFU9"/>
<name>G2QFU9_THET4</name>
<evidence type="ECO:0000313" key="3">
    <source>
        <dbReference type="Proteomes" id="UP000007322"/>
    </source>
</evidence>
<dbReference type="OMA" id="DNTNAWM"/>